<evidence type="ECO:0000256" key="2">
    <source>
        <dbReference type="ARBA" id="ARBA00023002"/>
    </source>
</evidence>
<name>A0A6J5GB78_9BURK</name>
<dbReference type="GO" id="GO:0042602">
    <property type="term" value="F:riboflavin reductase (NADPH) activity"/>
    <property type="evidence" value="ECO:0007669"/>
    <property type="project" value="TreeGrafter"/>
</dbReference>
<dbReference type="SMART" id="SM00903">
    <property type="entry name" value="Flavin_Reduct"/>
    <property type="match status" value="1"/>
</dbReference>
<comment type="similarity">
    <text evidence="1">Belongs to the non-flavoprotein flavin reductase family.</text>
</comment>
<protein>
    <submittedName>
        <fullName evidence="4">FMN reductase (NADH) RutF</fullName>
        <ecNumber evidence="4">1.5.1.42</ecNumber>
    </submittedName>
</protein>
<dbReference type="PANTHER" id="PTHR30466:SF11">
    <property type="entry name" value="FLAVIN-DEPENDENT MONOOXYGENASE, REDUCTASE SUBUNIT HSAB"/>
    <property type="match status" value="1"/>
</dbReference>
<dbReference type="RefSeq" id="WP_246291011.1">
    <property type="nucleotide sequence ID" value="NZ_CADIKI010000011.1"/>
</dbReference>
<keyword evidence="5" id="KW-1185">Reference proteome</keyword>
<dbReference type="InterPro" id="IPR012349">
    <property type="entry name" value="Split_barrel_FMN-bd"/>
</dbReference>
<dbReference type="GO" id="GO:0052874">
    <property type="term" value="F:FMN reductase (NADH) activity"/>
    <property type="evidence" value="ECO:0007669"/>
    <property type="project" value="UniProtKB-EC"/>
</dbReference>
<dbReference type="Pfam" id="PF01613">
    <property type="entry name" value="Flavin_Reduct"/>
    <property type="match status" value="1"/>
</dbReference>
<dbReference type="InterPro" id="IPR002563">
    <property type="entry name" value="Flavin_Rdtase-like_dom"/>
</dbReference>
<reference evidence="4 5" key="1">
    <citation type="submission" date="2020-04" db="EMBL/GenBank/DDBJ databases">
        <authorList>
            <person name="De Canck E."/>
        </authorList>
    </citation>
    <scope>NUCLEOTIDE SEQUENCE [LARGE SCALE GENOMIC DNA]</scope>
    <source>
        <strain evidence="4 5">LMG 27177</strain>
    </source>
</reference>
<evidence type="ECO:0000313" key="4">
    <source>
        <dbReference type="EMBL" id="CAB3795522.1"/>
    </source>
</evidence>
<evidence type="ECO:0000256" key="1">
    <source>
        <dbReference type="ARBA" id="ARBA00008898"/>
    </source>
</evidence>
<dbReference type="AlphaFoldDB" id="A0A6J5GB78"/>
<feature type="domain" description="Flavin reductase like" evidence="3">
    <location>
        <begin position="12"/>
        <end position="160"/>
    </location>
</feature>
<dbReference type="EC" id="1.5.1.42" evidence="4"/>
<keyword evidence="2 4" id="KW-0560">Oxidoreductase</keyword>
<sequence>MSIQESEFKHAMRCLTGHVCLITTGSNADGPLAGMTATAVTSVSAAPPILLVCINRANSSLAHVQSTGNFVVNVLARSEQELAQRFSRSISPREKFQAGTWNRIRTGAPALVSAMVNFDCSVERIIEIGTHAVIFGHVEGTAISGDITAPLLYSQGSYGEFQTDKTIDFHDLLWISNWGAD</sequence>
<dbReference type="Gene3D" id="2.30.110.10">
    <property type="entry name" value="Electron Transport, Fmn-binding Protein, Chain A"/>
    <property type="match status" value="1"/>
</dbReference>
<proteinExistence type="inferred from homology"/>
<dbReference type="SUPFAM" id="SSF50475">
    <property type="entry name" value="FMN-binding split barrel"/>
    <property type="match status" value="1"/>
</dbReference>
<dbReference type="EMBL" id="CADIKI010000011">
    <property type="protein sequence ID" value="CAB3795522.1"/>
    <property type="molecule type" value="Genomic_DNA"/>
</dbReference>
<dbReference type="GO" id="GO:0010181">
    <property type="term" value="F:FMN binding"/>
    <property type="evidence" value="ECO:0007669"/>
    <property type="project" value="InterPro"/>
</dbReference>
<accession>A0A6J5GB78</accession>
<dbReference type="PANTHER" id="PTHR30466">
    <property type="entry name" value="FLAVIN REDUCTASE"/>
    <property type="match status" value="1"/>
</dbReference>
<evidence type="ECO:0000259" key="3">
    <source>
        <dbReference type="SMART" id="SM00903"/>
    </source>
</evidence>
<dbReference type="Proteomes" id="UP000494252">
    <property type="component" value="Unassembled WGS sequence"/>
</dbReference>
<gene>
    <name evidence="4" type="primary">rutF</name>
    <name evidence="4" type="ORF">LMG27177_03864</name>
</gene>
<organism evidence="4 5">
    <name type="scientific">Paraburkholderia fynbosensis</name>
    <dbReference type="NCBI Taxonomy" id="1200993"/>
    <lineage>
        <taxon>Bacteria</taxon>
        <taxon>Pseudomonadati</taxon>
        <taxon>Pseudomonadota</taxon>
        <taxon>Betaproteobacteria</taxon>
        <taxon>Burkholderiales</taxon>
        <taxon>Burkholderiaceae</taxon>
        <taxon>Paraburkholderia</taxon>
    </lineage>
</organism>
<evidence type="ECO:0000313" key="5">
    <source>
        <dbReference type="Proteomes" id="UP000494252"/>
    </source>
</evidence>
<dbReference type="InterPro" id="IPR050268">
    <property type="entry name" value="NADH-dep_flavin_reductase"/>
</dbReference>